<dbReference type="OrthoDB" id="159453at2"/>
<dbReference type="InterPro" id="IPR018958">
    <property type="entry name" value="Knr4/Smi1-like_dom"/>
</dbReference>
<feature type="domain" description="Knr4/Smi1-like" evidence="1">
    <location>
        <begin position="30"/>
        <end position="175"/>
    </location>
</feature>
<organism evidence="2 3">
    <name type="scientific">Luteimonas gilva</name>
    <dbReference type="NCBI Taxonomy" id="2572684"/>
    <lineage>
        <taxon>Bacteria</taxon>
        <taxon>Pseudomonadati</taxon>
        <taxon>Pseudomonadota</taxon>
        <taxon>Gammaproteobacteria</taxon>
        <taxon>Lysobacterales</taxon>
        <taxon>Lysobacteraceae</taxon>
        <taxon>Luteimonas</taxon>
    </lineage>
</organism>
<evidence type="ECO:0000259" key="1">
    <source>
        <dbReference type="SMART" id="SM00860"/>
    </source>
</evidence>
<accession>A0A4V5ZPI9</accession>
<name>A0A4V5ZPI9_9GAMM</name>
<dbReference type="InterPro" id="IPR037883">
    <property type="entry name" value="Knr4/Smi1-like_sf"/>
</dbReference>
<evidence type="ECO:0000313" key="2">
    <source>
        <dbReference type="EMBL" id="TKR29253.1"/>
    </source>
</evidence>
<protein>
    <submittedName>
        <fullName evidence="2">SMI1/KNR4 family protein</fullName>
    </submittedName>
</protein>
<dbReference type="Gene3D" id="3.40.1580.10">
    <property type="entry name" value="SMI1/KNR4-like"/>
    <property type="match status" value="1"/>
</dbReference>
<dbReference type="SUPFAM" id="SSF160631">
    <property type="entry name" value="SMI1/KNR4-like"/>
    <property type="match status" value="1"/>
</dbReference>
<reference evidence="2 3" key="1">
    <citation type="submission" date="2019-04" db="EMBL/GenBank/DDBJ databases">
        <title>Reference strain of H23.</title>
        <authorList>
            <person name="Luo X."/>
        </authorList>
    </citation>
    <scope>NUCLEOTIDE SEQUENCE [LARGE SCALE GENOMIC DNA]</scope>
    <source>
        <strain evidence="2 3">H23</strain>
    </source>
</reference>
<dbReference type="EMBL" id="SZUA01000003">
    <property type="protein sequence ID" value="TKR29253.1"/>
    <property type="molecule type" value="Genomic_DNA"/>
</dbReference>
<proteinExistence type="predicted"/>
<gene>
    <name evidence="2" type="ORF">FCE95_13895</name>
</gene>
<comment type="caution">
    <text evidence="2">The sequence shown here is derived from an EMBL/GenBank/DDBJ whole genome shotgun (WGS) entry which is preliminary data.</text>
</comment>
<keyword evidence="3" id="KW-1185">Reference proteome</keyword>
<sequence>MEDLIAELKRRKAHGLLRAESEFSRGDFSPLDPAEIDLAETHLGFALPPLLRRIYGEIANGGFGYGYGFLGLLGGMLNEDGRDAVAQYLWYRRADPDDPLWRWPEALLPLGHLGCAMFHCVRCDHPDAPVVWFEPNPHEDGEPWDNAFIPFAPSLADYLTAWLEGKDLFAEFMDEA</sequence>
<dbReference type="Pfam" id="PF09346">
    <property type="entry name" value="SMI1_KNR4"/>
    <property type="match status" value="1"/>
</dbReference>
<dbReference type="AlphaFoldDB" id="A0A4V5ZPI9"/>
<dbReference type="RefSeq" id="WP_137267658.1">
    <property type="nucleotide sequence ID" value="NZ_SZUA01000003.1"/>
</dbReference>
<dbReference type="SMART" id="SM00860">
    <property type="entry name" value="SMI1_KNR4"/>
    <property type="match status" value="1"/>
</dbReference>
<evidence type="ECO:0000313" key="3">
    <source>
        <dbReference type="Proteomes" id="UP000308707"/>
    </source>
</evidence>
<dbReference type="Proteomes" id="UP000308707">
    <property type="component" value="Unassembled WGS sequence"/>
</dbReference>